<dbReference type="AlphaFoldDB" id="A0A344TKK4"/>
<keyword evidence="2" id="KW-1185">Reference proteome</keyword>
<organism evidence="1 2">
    <name type="scientific">Runella rosea</name>
    <dbReference type="NCBI Taxonomy" id="2259595"/>
    <lineage>
        <taxon>Bacteria</taxon>
        <taxon>Pseudomonadati</taxon>
        <taxon>Bacteroidota</taxon>
        <taxon>Cytophagia</taxon>
        <taxon>Cytophagales</taxon>
        <taxon>Spirosomataceae</taxon>
        <taxon>Runella</taxon>
    </lineage>
</organism>
<evidence type="ECO:0008006" key="3">
    <source>
        <dbReference type="Google" id="ProtNLM"/>
    </source>
</evidence>
<dbReference type="Proteomes" id="UP000251993">
    <property type="component" value="Chromosome"/>
</dbReference>
<accession>A0A344TKK4</accession>
<dbReference type="InterPro" id="IPR036514">
    <property type="entry name" value="SGNH_hydro_sf"/>
</dbReference>
<protein>
    <recommendedName>
        <fullName evidence="3">GDSL-like Lipase/Acylhydrolase</fullName>
    </recommendedName>
</protein>
<dbReference type="RefSeq" id="WP_114067958.1">
    <property type="nucleotide sequence ID" value="NZ_CP030850.1"/>
</dbReference>
<evidence type="ECO:0000313" key="1">
    <source>
        <dbReference type="EMBL" id="AXE19175.1"/>
    </source>
</evidence>
<evidence type="ECO:0000313" key="2">
    <source>
        <dbReference type="Proteomes" id="UP000251993"/>
    </source>
</evidence>
<dbReference type="OrthoDB" id="9764164at2"/>
<sequence length="468" mass="51305">MKKKPFVSLVLASILTEFIACTSNIDLSIINSDAPLIEAIKAENSWLGLSNVGNTTIRVRPDTEVLPEKPAKAPDLSKIQKEAGKFRLVSVGGALSAGFRDGGLYREGQLTAFPNLVARQMGVSFVQPLFSEAEGNGTGYKTVAGTAGPLVKFNMVTNNLGVIQRNGETAYTDFGDKDKVEIDQMAFPEIPKGLQYYHLINPKNKSYKYIDQVVNEAIKSRHNTPSRWVEAQNADLFIIELGSDDTYFAISAGGGSISGSQGLVATSPEFLLIKSLTDKKNKAVLLNVPNLLEVPYFQQISEEKIKKSGLELLIQTNLGSNNYRPYNASVDRIIINDKTGQLFNGGIKGVVKLQDEDVISEAYSDPEITMVSPESYNTFEIERQAQLLNLPVVDIYSLYKRILAGNYVTDDGVAVSPAWPKNGNFFSADGIYPTAFGQAVIANEVIKTLNRHYGLEIPLLQTRFFVGK</sequence>
<dbReference type="EMBL" id="CP030850">
    <property type="protein sequence ID" value="AXE19175.1"/>
    <property type="molecule type" value="Genomic_DNA"/>
</dbReference>
<dbReference type="SUPFAM" id="SSF52266">
    <property type="entry name" value="SGNH hydrolase"/>
    <property type="match status" value="1"/>
</dbReference>
<proteinExistence type="predicted"/>
<dbReference type="GO" id="GO:0016788">
    <property type="term" value="F:hydrolase activity, acting on ester bonds"/>
    <property type="evidence" value="ECO:0007669"/>
    <property type="project" value="UniProtKB-ARBA"/>
</dbReference>
<name>A0A344TKK4_9BACT</name>
<dbReference type="Gene3D" id="3.40.50.1110">
    <property type="entry name" value="SGNH hydrolase"/>
    <property type="match status" value="1"/>
</dbReference>
<dbReference type="KEGG" id="run:DR864_16150"/>
<gene>
    <name evidence="1" type="ORF">DR864_16150</name>
</gene>
<reference evidence="1 2" key="1">
    <citation type="submission" date="2018-07" db="EMBL/GenBank/DDBJ databases">
        <title>Genome sequencing of Runella.</title>
        <authorList>
            <person name="Baek M.-G."/>
            <person name="Yi H."/>
        </authorList>
    </citation>
    <scope>NUCLEOTIDE SEQUENCE [LARGE SCALE GENOMIC DNA]</scope>
    <source>
        <strain evidence="1 2">HYN0085</strain>
    </source>
</reference>